<keyword evidence="7 8" id="KW-0472">Membrane</keyword>
<sequence>MPSLMPSQSAQAHLPLSRRLLFSGSRSVLFAVLLWLAAAAGEIAIPGTPVPITLQTFVVMVTALSLNWAEAGSAVALYLIAGAAGLPVFAGGTSTMALIGPSAGFLLGFLPGVIVTAWLKGRANTDGLRGYAMTAGRYLFASIIGCGVVVYAFGFLVQSAITGVPLGTVALASMTFVVGDVIKAVVASLAVSGLAKLF</sequence>
<protein>
    <recommendedName>
        <fullName evidence="8">Biotin transporter</fullName>
    </recommendedName>
</protein>
<dbReference type="eggNOG" id="COG1268">
    <property type="taxonomic scope" value="Bacteria"/>
</dbReference>
<keyword evidence="3 8" id="KW-0813">Transport</keyword>
<evidence type="ECO:0000256" key="7">
    <source>
        <dbReference type="ARBA" id="ARBA00023136"/>
    </source>
</evidence>
<comment type="similarity">
    <text evidence="2 8">Belongs to the BioY family.</text>
</comment>
<dbReference type="PANTHER" id="PTHR34295:SF4">
    <property type="entry name" value="BIOTIN TRANSPORTER BIOY-RELATED"/>
    <property type="match status" value="1"/>
</dbReference>
<dbReference type="GeneID" id="93093873"/>
<dbReference type="Proteomes" id="UP000029082">
    <property type="component" value="Unassembled WGS sequence"/>
</dbReference>
<comment type="subcellular location">
    <subcellularLocation>
        <location evidence="1 8">Cell membrane</location>
        <topology evidence="1 8">Multi-pass membrane protein</topology>
    </subcellularLocation>
</comment>
<dbReference type="GO" id="GO:0005886">
    <property type="term" value="C:plasma membrane"/>
    <property type="evidence" value="ECO:0007669"/>
    <property type="project" value="UniProtKB-SubCell"/>
</dbReference>
<keyword evidence="5 9" id="KW-0812">Transmembrane</keyword>
<keyword evidence="11" id="KW-1185">Reference proteome</keyword>
<dbReference type="STRING" id="1437603.GCA_000771525_00622"/>
<evidence type="ECO:0000256" key="9">
    <source>
        <dbReference type="SAM" id="Phobius"/>
    </source>
</evidence>
<evidence type="ECO:0000256" key="1">
    <source>
        <dbReference type="ARBA" id="ARBA00004651"/>
    </source>
</evidence>
<evidence type="ECO:0000313" key="11">
    <source>
        <dbReference type="Proteomes" id="UP000029082"/>
    </source>
</evidence>
<proteinExistence type="inferred from homology"/>
<keyword evidence="4 8" id="KW-1003">Cell membrane</keyword>
<feature type="transmembrane region" description="Helical" evidence="9">
    <location>
        <begin position="75"/>
        <end position="92"/>
    </location>
</feature>
<dbReference type="EMBL" id="JGZE01000012">
    <property type="protein sequence ID" value="KFI76737.1"/>
    <property type="molecule type" value="Genomic_DNA"/>
</dbReference>
<feature type="transmembrane region" description="Helical" evidence="9">
    <location>
        <begin position="138"/>
        <end position="157"/>
    </location>
</feature>
<feature type="transmembrane region" description="Helical" evidence="9">
    <location>
        <begin position="169"/>
        <end position="195"/>
    </location>
</feature>
<dbReference type="AlphaFoldDB" id="A0A087C0D7"/>
<dbReference type="InterPro" id="IPR003784">
    <property type="entry name" value="BioY"/>
</dbReference>
<dbReference type="RefSeq" id="WP_051917942.1">
    <property type="nucleotide sequence ID" value="NZ_JDUO01000002.1"/>
</dbReference>
<evidence type="ECO:0000256" key="5">
    <source>
        <dbReference type="ARBA" id="ARBA00022692"/>
    </source>
</evidence>
<dbReference type="PANTHER" id="PTHR34295">
    <property type="entry name" value="BIOTIN TRANSPORTER BIOY"/>
    <property type="match status" value="1"/>
</dbReference>
<comment type="caution">
    <text evidence="10">The sequence shown here is derived from an EMBL/GenBank/DDBJ whole genome shotgun (WGS) entry which is preliminary data.</text>
</comment>
<feature type="transmembrane region" description="Helical" evidence="9">
    <location>
        <begin position="98"/>
        <end position="118"/>
    </location>
</feature>
<evidence type="ECO:0000256" key="4">
    <source>
        <dbReference type="ARBA" id="ARBA00022475"/>
    </source>
</evidence>
<evidence type="ECO:0000256" key="8">
    <source>
        <dbReference type="PIRNR" id="PIRNR016661"/>
    </source>
</evidence>
<accession>A0A087C0D7</accession>
<dbReference type="OrthoDB" id="9803495at2"/>
<evidence type="ECO:0000256" key="3">
    <source>
        <dbReference type="ARBA" id="ARBA00022448"/>
    </source>
</evidence>
<keyword evidence="6 9" id="KW-1133">Transmembrane helix</keyword>
<name>A0A087C0D7_9BIFI</name>
<gene>
    <name evidence="10" type="ORF">BMON_0873</name>
</gene>
<dbReference type="Pfam" id="PF02632">
    <property type="entry name" value="BioY"/>
    <property type="match status" value="1"/>
</dbReference>
<evidence type="ECO:0000256" key="2">
    <source>
        <dbReference type="ARBA" id="ARBA00010692"/>
    </source>
</evidence>
<reference evidence="10 11" key="1">
    <citation type="submission" date="2014-03" db="EMBL/GenBank/DDBJ databases">
        <title>Genomics of Bifidobacteria.</title>
        <authorList>
            <person name="Ventura M."/>
            <person name="Milani C."/>
            <person name="Lugli G.A."/>
        </authorList>
    </citation>
    <scope>NUCLEOTIDE SEQUENCE [LARGE SCALE GENOMIC DNA]</scope>
    <source>
        <strain evidence="10 11">DSM 21395</strain>
    </source>
</reference>
<dbReference type="Gene3D" id="1.10.1760.20">
    <property type="match status" value="1"/>
</dbReference>
<evidence type="ECO:0000313" key="10">
    <source>
        <dbReference type="EMBL" id="KFI76737.1"/>
    </source>
</evidence>
<organism evidence="10 11">
    <name type="scientific">Bifidobacterium mongoliense DSM 21395</name>
    <dbReference type="NCBI Taxonomy" id="1437603"/>
    <lineage>
        <taxon>Bacteria</taxon>
        <taxon>Bacillati</taxon>
        <taxon>Actinomycetota</taxon>
        <taxon>Actinomycetes</taxon>
        <taxon>Bifidobacteriales</taxon>
        <taxon>Bifidobacteriaceae</taxon>
        <taxon>Bifidobacterium</taxon>
    </lineage>
</organism>
<evidence type="ECO:0000256" key="6">
    <source>
        <dbReference type="ARBA" id="ARBA00022989"/>
    </source>
</evidence>
<dbReference type="PIRSF" id="PIRSF016661">
    <property type="entry name" value="BioY"/>
    <property type="match status" value="1"/>
</dbReference>
<dbReference type="GO" id="GO:0015225">
    <property type="term" value="F:biotin transmembrane transporter activity"/>
    <property type="evidence" value="ECO:0007669"/>
    <property type="project" value="UniProtKB-UniRule"/>
</dbReference>